<organism evidence="1 2">
    <name type="scientific">Taxus chinensis</name>
    <name type="common">Chinese yew</name>
    <name type="synonym">Taxus wallichiana var. chinensis</name>
    <dbReference type="NCBI Taxonomy" id="29808"/>
    <lineage>
        <taxon>Eukaryota</taxon>
        <taxon>Viridiplantae</taxon>
        <taxon>Streptophyta</taxon>
        <taxon>Embryophyta</taxon>
        <taxon>Tracheophyta</taxon>
        <taxon>Spermatophyta</taxon>
        <taxon>Pinopsida</taxon>
        <taxon>Pinidae</taxon>
        <taxon>Conifers II</taxon>
        <taxon>Cupressales</taxon>
        <taxon>Taxaceae</taxon>
        <taxon>Taxus</taxon>
    </lineage>
</organism>
<comment type="caution">
    <text evidence="1">The sequence shown here is derived from an EMBL/GenBank/DDBJ whole genome shotgun (WGS) entry which is preliminary data.</text>
</comment>
<sequence>FHQGIRHEQIVENRNQGILAHQTRTQRICHPFHPEVAYSSLFFNKCSKHGSDGT</sequence>
<proteinExistence type="predicted"/>
<name>A0AA38LL11_TAXCH</name>
<protein>
    <submittedName>
        <fullName evidence="1">Uncharacterized protein</fullName>
    </submittedName>
</protein>
<keyword evidence="2" id="KW-1185">Reference proteome</keyword>
<reference evidence="1 2" key="1">
    <citation type="journal article" date="2021" name="Nat. Plants">
        <title>The Taxus genome provides insights into paclitaxel biosynthesis.</title>
        <authorList>
            <person name="Xiong X."/>
            <person name="Gou J."/>
            <person name="Liao Q."/>
            <person name="Li Y."/>
            <person name="Zhou Q."/>
            <person name="Bi G."/>
            <person name="Li C."/>
            <person name="Du R."/>
            <person name="Wang X."/>
            <person name="Sun T."/>
            <person name="Guo L."/>
            <person name="Liang H."/>
            <person name="Lu P."/>
            <person name="Wu Y."/>
            <person name="Zhang Z."/>
            <person name="Ro D.K."/>
            <person name="Shang Y."/>
            <person name="Huang S."/>
            <person name="Yan J."/>
        </authorList>
    </citation>
    <scope>NUCLEOTIDE SEQUENCE [LARGE SCALE GENOMIC DNA]</scope>
    <source>
        <strain evidence="1">Ta-2019</strain>
    </source>
</reference>
<gene>
    <name evidence="1" type="ORF">KI387_005160</name>
</gene>
<evidence type="ECO:0000313" key="2">
    <source>
        <dbReference type="Proteomes" id="UP000824469"/>
    </source>
</evidence>
<dbReference type="Proteomes" id="UP000824469">
    <property type="component" value="Unassembled WGS sequence"/>
</dbReference>
<dbReference type="AlphaFoldDB" id="A0AA38LL11"/>
<dbReference type="EMBL" id="JAHRHJ020000002">
    <property type="protein sequence ID" value="KAH9324982.1"/>
    <property type="molecule type" value="Genomic_DNA"/>
</dbReference>
<evidence type="ECO:0000313" key="1">
    <source>
        <dbReference type="EMBL" id="KAH9324982.1"/>
    </source>
</evidence>
<feature type="non-terminal residue" evidence="1">
    <location>
        <position position="54"/>
    </location>
</feature>
<accession>A0AA38LL11</accession>
<feature type="non-terminal residue" evidence="1">
    <location>
        <position position="1"/>
    </location>
</feature>